<dbReference type="GeneID" id="78077096"/>
<reference evidence="1" key="2">
    <citation type="submission" date="2022-11" db="EMBL/GenBank/DDBJ databases">
        <title>Role of the vibriolysin VemA secreted by the emergent pathogen Vibrio europaeus in the colonization of Manila clam mucus.</title>
        <authorList>
            <person name="Martinez C."/>
            <person name="Rodriguez S."/>
            <person name="Vences A."/>
            <person name="Barja J.L."/>
            <person name="Toranzo A.E."/>
            <person name="Dubert J."/>
        </authorList>
    </citation>
    <scope>NUCLEOTIDE SEQUENCE</scope>
    <source>
        <strain evidence="1">3454</strain>
    </source>
</reference>
<gene>
    <name evidence="2" type="ORF">AZ468_15395</name>
    <name evidence="1" type="ORF">OPW20_18190</name>
</gene>
<evidence type="ECO:0000313" key="2">
    <source>
        <dbReference type="EMBL" id="OAM96948.1"/>
    </source>
</evidence>
<evidence type="ECO:0000313" key="3">
    <source>
        <dbReference type="Proteomes" id="UP000094761"/>
    </source>
</evidence>
<protein>
    <submittedName>
        <fullName evidence="2">Uncharacterized protein</fullName>
    </submittedName>
</protein>
<evidence type="ECO:0000313" key="4">
    <source>
        <dbReference type="Proteomes" id="UP001150001"/>
    </source>
</evidence>
<reference evidence="2 3" key="1">
    <citation type="submission" date="2016-03" db="EMBL/GenBank/DDBJ databases">
        <title>Draft genome sequence of the Vibrio tubiashii subs. europaeus.</title>
        <authorList>
            <person name="Spinard E."/>
            <person name="Dubert J."/>
            <person name="Nelson D.R."/>
            <person name="Barja J.L."/>
        </authorList>
    </citation>
    <scope>NUCLEOTIDE SEQUENCE [LARGE SCALE GENOMIC DNA]</scope>
    <source>
        <strain evidence="3">PP-638</strain>
        <strain evidence="2">PP2-638</strain>
    </source>
</reference>
<dbReference type="AlphaFoldDB" id="A0A178J5W7"/>
<dbReference type="EMBL" id="JAPFIT010000019">
    <property type="protein sequence ID" value="MDC5742003.1"/>
    <property type="molecule type" value="Genomic_DNA"/>
</dbReference>
<evidence type="ECO:0000313" key="1">
    <source>
        <dbReference type="EMBL" id="MDC5742003.1"/>
    </source>
</evidence>
<sequence>MATKSTNKKQLLMVNHISSLSHLTANFMSARSQERGYSPQVGSAWWMARFSSTYELNQFVFQLYSSGFQGDLEAKGCQVEIHTQQRDCIEQVRALVTPEALQVSIAVNDAVEVINDAHALLNNQAFNGALVQAGDQLHWLQIESAQSSWLVLQELSEYLKADQVVHFDPKGEIVLRGDSTMRGNLLNWLSPFCK</sequence>
<accession>A0A178J5W7</accession>
<dbReference type="Proteomes" id="UP000094761">
    <property type="component" value="Unassembled WGS sequence"/>
</dbReference>
<dbReference type="Proteomes" id="UP001150001">
    <property type="component" value="Unassembled WGS sequence"/>
</dbReference>
<comment type="caution">
    <text evidence="2">The sequence shown here is derived from an EMBL/GenBank/DDBJ whole genome shotgun (WGS) entry which is preliminary data.</text>
</comment>
<organism evidence="2 3">
    <name type="scientific">Vibrio europaeus</name>
    <dbReference type="NCBI Taxonomy" id="300876"/>
    <lineage>
        <taxon>Bacteria</taxon>
        <taxon>Pseudomonadati</taxon>
        <taxon>Pseudomonadota</taxon>
        <taxon>Gammaproteobacteria</taxon>
        <taxon>Vibrionales</taxon>
        <taxon>Vibrionaceae</taxon>
        <taxon>Vibrio</taxon>
        <taxon>Vibrio oreintalis group</taxon>
    </lineage>
</organism>
<dbReference type="OrthoDB" id="5828711at2"/>
<proteinExistence type="predicted"/>
<keyword evidence="4" id="KW-1185">Reference proteome</keyword>
<name>A0A178J5W7_9VIBR</name>
<dbReference type="RefSeq" id="WP_069668160.1">
    <property type="nucleotide sequence ID" value="NZ_JAPFIM010000015.1"/>
</dbReference>
<dbReference type="EMBL" id="LUAX01000007">
    <property type="protein sequence ID" value="OAM96948.1"/>
    <property type="molecule type" value="Genomic_DNA"/>
</dbReference>